<comment type="caution">
    <text evidence="3">The sequence shown here is derived from an EMBL/GenBank/DDBJ whole genome shotgun (WGS) entry which is preliminary data.</text>
</comment>
<keyword evidence="2" id="KW-1133">Transmembrane helix</keyword>
<gene>
    <name evidence="3" type="ORF">CEPIT_LOCUS18103</name>
</gene>
<evidence type="ECO:0000256" key="2">
    <source>
        <dbReference type="SAM" id="Phobius"/>
    </source>
</evidence>
<name>A0AAV0DR07_9ASTE</name>
<keyword evidence="4" id="KW-1185">Reference proteome</keyword>
<dbReference type="CDD" id="cd06464">
    <property type="entry name" value="ACD_sHsps-like"/>
    <property type="match status" value="1"/>
</dbReference>
<protein>
    <recommendedName>
        <fullName evidence="5">SHSP domain-containing protein</fullName>
    </recommendedName>
</protein>
<reference evidence="3" key="1">
    <citation type="submission" date="2022-07" db="EMBL/GenBank/DDBJ databases">
        <authorList>
            <person name="Macas J."/>
            <person name="Novak P."/>
            <person name="Neumann P."/>
        </authorList>
    </citation>
    <scope>NUCLEOTIDE SEQUENCE</scope>
</reference>
<accession>A0AAV0DR07</accession>
<feature type="compositionally biased region" description="Basic and acidic residues" evidence="1">
    <location>
        <begin position="135"/>
        <end position="144"/>
    </location>
</feature>
<proteinExistence type="predicted"/>
<dbReference type="Proteomes" id="UP001152523">
    <property type="component" value="Unassembled WGS sequence"/>
</dbReference>
<feature type="transmembrane region" description="Helical" evidence="2">
    <location>
        <begin position="272"/>
        <end position="290"/>
    </location>
</feature>
<evidence type="ECO:0008006" key="5">
    <source>
        <dbReference type="Google" id="ProtNLM"/>
    </source>
</evidence>
<evidence type="ECO:0000313" key="4">
    <source>
        <dbReference type="Proteomes" id="UP001152523"/>
    </source>
</evidence>
<dbReference type="EMBL" id="CAMAPF010000145">
    <property type="protein sequence ID" value="CAH9107735.1"/>
    <property type="molecule type" value="Genomic_DNA"/>
</dbReference>
<dbReference type="AlphaFoldDB" id="A0AAV0DR07"/>
<organism evidence="3 4">
    <name type="scientific">Cuscuta epithymum</name>
    <dbReference type="NCBI Taxonomy" id="186058"/>
    <lineage>
        <taxon>Eukaryota</taxon>
        <taxon>Viridiplantae</taxon>
        <taxon>Streptophyta</taxon>
        <taxon>Embryophyta</taxon>
        <taxon>Tracheophyta</taxon>
        <taxon>Spermatophyta</taxon>
        <taxon>Magnoliopsida</taxon>
        <taxon>eudicotyledons</taxon>
        <taxon>Gunneridae</taxon>
        <taxon>Pentapetalae</taxon>
        <taxon>asterids</taxon>
        <taxon>lamiids</taxon>
        <taxon>Solanales</taxon>
        <taxon>Convolvulaceae</taxon>
        <taxon>Cuscuteae</taxon>
        <taxon>Cuscuta</taxon>
        <taxon>Cuscuta subgen. Cuscuta</taxon>
    </lineage>
</organism>
<sequence>MDYKEAKTNFYKQQFEKCVAAHETSEDQDGNRILRIPLPEITKPEYIKVQLTSRGAIRITWTPNVILEGVTTPLDPMVYPKDINFISDEDHDSASVSAKFENGVLTITAQPLRKPSPTPPAILQNQVHPKPSQTMDKKGVEGKSDGGAPMPQTTQNMNRNENESKKGVEAGSDGGVLKDDTALKTKQRTDRGDQSVETAKRRAEEESGGSGLEDGRTKSKSMGKEEEEERHTRIPAAAPAATTTEIAAGYSAAAAAYFEGAKELIRTHRREMVTVAMGLAILGISIYVITGRRHD</sequence>
<feature type="compositionally biased region" description="Basic and acidic residues" evidence="1">
    <location>
        <begin position="176"/>
        <end position="205"/>
    </location>
</feature>
<feature type="compositionally biased region" description="Polar residues" evidence="1">
    <location>
        <begin position="123"/>
        <end position="134"/>
    </location>
</feature>
<evidence type="ECO:0000313" key="3">
    <source>
        <dbReference type="EMBL" id="CAH9107735.1"/>
    </source>
</evidence>
<feature type="region of interest" description="Disordered" evidence="1">
    <location>
        <begin position="110"/>
        <end position="240"/>
    </location>
</feature>
<keyword evidence="2" id="KW-0472">Membrane</keyword>
<evidence type="ECO:0000256" key="1">
    <source>
        <dbReference type="SAM" id="MobiDB-lite"/>
    </source>
</evidence>
<keyword evidence="2" id="KW-0812">Transmembrane</keyword>